<keyword evidence="7 15" id="KW-0227">DNA damage</keyword>
<dbReference type="GO" id="GO:0017108">
    <property type="term" value="F:5'-flap endonuclease activity"/>
    <property type="evidence" value="ECO:0007669"/>
    <property type="project" value="InterPro"/>
</dbReference>
<keyword evidence="6" id="KW-0479">Metal-binding</keyword>
<keyword evidence="13 15" id="KW-0539">Nucleus</keyword>
<evidence type="ECO:0000256" key="4">
    <source>
        <dbReference type="ARBA" id="ARBA00006661"/>
    </source>
</evidence>
<evidence type="ECO:0000313" key="19">
    <source>
        <dbReference type="EMBL" id="KAK0732462.1"/>
    </source>
</evidence>
<comment type="caution">
    <text evidence="19">The sequence shown here is derived from an EMBL/GenBank/DDBJ whole genome shotgun (WGS) entry which is preliminary data.</text>
</comment>
<comment type="cofactor">
    <cofactor evidence="1">
        <name>Mn(2+)</name>
        <dbReference type="ChEBI" id="CHEBI:29035"/>
    </cofactor>
</comment>
<dbReference type="GO" id="GO:0006281">
    <property type="term" value="P:DNA repair"/>
    <property type="evidence" value="ECO:0007669"/>
    <property type="project" value="UniProtKB-UniRule"/>
</dbReference>
<dbReference type="GO" id="GO:0006260">
    <property type="term" value="P:DNA replication"/>
    <property type="evidence" value="ECO:0007669"/>
    <property type="project" value="InterPro"/>
</dbReference>
<dbReference type="InterPro" id="IPR018574">
    <property type="entry name" value="Structure-sp_endonuc_su_Slx4"/>
</dbReference>
<evidence type="ECO:0000259" key="17">
    <source>
        <dbReference type="PROSITE" id="PS50800"/>
    </source>
</evidence>
<accession>A0AA40BDW6</accession>
<keyword evidence="8" id="KW-0378">Hydrolase</keyword>
<evidence type="ECO:0000256" key="1">
    <source>
        <dbReference type="ARBA" id="ARBA00001936"/>
    </source>
</evidence>
<comment type="similarity">
    <text evidence="4 15">Belongs to the SLX4 family.</text>
</comment>
<keyword evidence="12" id="KW-0464">Manganese</keyword>
<keyword evidence="5 15" id="KW-0597">Phosphoprotein</keyword>
<dbReference type="InterPro" id="IPR003034">
    <property type="entry name" value="SAP_dom"/>
</dbReference>
<dbReference type="InterPro" id="IPR000086">
    <property type="entry name" value="NUDIX_hydrolase_dom"/>
</dbReference>
<feature type="domain" description="SAP" evidence="17">
    <location>
        <begin position="735"/>
        <end position="769"/>
    </location>
</feature>
<dbReference type="PROSITE" id="PS51462">
    <property type="entry name" value="NUDIX"/>
    <property type="match status" value="1"/>
</dbReference>
<dbReference type="PROSITE" id="PS50800">
    <property type="entry name" value="SAP"/>
    <property type="match status" value="1"/>
</dbReference>
<evidence type="ECO:0000256" key="14">
    <source>
        <dbReference type="ARBA" id="ARBA00029496"/>
    </source>
</evidence>
<name>A0AA40BDW6_9PEZI</name>
<feature type="compositionally biased region" description="Polar residues" evidence="16">
    <location>
        <begin position="607"/>
        <end position="637"/>
    </location>
</feature>
<evidence type="ECO:0000256" key="8">
    <source>
        <dbReference type="ARBA" id="ARBA00022801"/>
    </source>
</evidence>
<proteinExistence type="inferred from homology"/>
<comment type="subcellular location">
    <subcellularLocation>
        <location evidence="3 15">Nucleus</location>
    </subcellularLocation>
</comment>
<organism evidence="19 20">
    <name type="scientific">Apiosordaria backusii</name>
    <dbReference type="NCBI Taxonomy" id="314023"/>
    <lineage>
        <taxon>Eukaryota</taxon>
        <taxon>Fungi</taxon>
        <taxon>Dikarya</taxon>
        <taxon>Ascomycota</taxon>
        <taxon>Pezizomycotina</taxon>
        <taxon>Sordariomycetes</taxon>
        <taxon>Sordariomycetidae</taxon>
        <taxon>Sordariales</taxon>
        <taxon>Lasiosphaeriaceae</taxon>
        <taxon>Apiosordaria</taxon>
    </lineage>
</organism>
<evidence type="ECO:0000256" key="16">
    <source>
        <dbReference type="SAM" id="MobiDB-lite"/>
    </source>
</evidence>
<dbReference type="GO" id="GO:0016818">
    <property type="term" value="F:hydrolase activity, acting on acid anhydrides, in phosphorus-containing anhydrides"/>
    <property type="evidence" value="ECO:0007669"/>
    <property type="project" value="InterPro"/>
</dbReference>
<evidence type="ECO:0000256" key="2">
    <source>
        <dbReference type="ARBA" id="ARBA00001946"/>
    </source>
</evidence>
<feature type="region of interest" description="Disordered" evidence="16">
    <location>
        <begin position="775"/>
        <end position="857"/>
    </location>
</feature>
<evidence type="ECO:0000256" key="13">
    <source>
        <dbReference type="ARBA" id="ARBA00023242"/>
    </source>
</evidence>
<dbReference type="Gene3D" id="3.90.79.10">
    <property type="entry name" value="Nucleoside Triphosphate Pyrophosphohydrolase"/>
    <property type="match status" value="1"/>
</dbReference>
<dbReference type="Gene3D" id="1.10.720.30">
    <property type="entry name" value="SAP domain"/>
    <property type="match status" value="1"/>
</dbReference>
<evidence type="ECO:0000313" key="20">
    <source>
        <dbReference type="Proteomes" id="UP001172159"/>
    </source>
</evidence>
<feature type="compositionally biased region" description="Basic residues" evidence="16">
    <location>
        <begin position="960"/>
        <end position="973"/>
    </location>
</feature>
<gene>
    <name evidence="15" type="primary">SLX4</name>
    <name evidence="19" type="ORF">B0T21DRAFT_384747</name>
</gene>
<evidence type="ECO:0000256" key="12">
    <source>
        <dbReference type="ARBA" id="ARBA00023211"/>
    </source>
</evidence>
<dbReference type="GO" id="GO:0005739">
    <property type="term" value="C:mitochondrion"/>
    <property type="evidence" value="ECO:0007669"/>
    <property type="project" value="TreeGrafter"/>
</dbReference>
<evidence type="ECO:0000256" key="15">
    <source>
        <dbReference type="HAMAP-Rule" id="MF_03110"/>
    </source>
</evidence>
<evidence type="ECO:0000259" key="18">
    <source>
        <dbReference type="PROSITE" id="PS51462"/>
    </source>
</evidence>
<evidence type="ECO:0000256" key="7">
    <source>
        <dbReference type="ARBA" id="ARBA00022763"/>
    </source>
</evidence>
<comment type="subunit">
    <text evidence="15">Forms a heterodimer with SLX1.</text>
</comment>
<feature type="compositionally biased region" description="Low complexity" evidence="16">
    <location>
        <begin position="180"/>
        <end position="191"/>
    </location>
</feature>
<evidence type="ECO:0000256" key="9">
    <source>
        <dbReference type="ARBA" id="ARBA00022842"/>
    </source>
</evidence>
<protein>
    <recommendedName>
        <fullName evidence="14 15">Structure-specific endonuclease subunit SLX4</fullName>
    </recommendedName>
</protein>
<keyword evidence="9" id="KW-0460">Magnesium</keyword>
<feature type="region of interest" description="Disordered" evidence="16">
    <location>
        <begin position="960"/>
        <end position="985"/>
    </location>
</feature>
<evidence type="ECO:0000256" key="11">
    <source>
        <dbReference type="ARBA" id="ARBA00023204"/>
    </source>
</evidence>
<dbReference type="PANTHER" id="PTHR12318:SF0">
    <property type="entry name" value="ACYL-COENZYME A DIPHOSPHATASE NUDT19"/>
    <property type="match status" value="1"/>
</dbReference>
<dbReference type="Pfam" id="PF09494">
    <property type="entry name" value="Slx4"/>
    <property type="match status" value="1"/>
</dbReference>
<comment type="PTM">
    <text evidence="15">Phosphorylated in response to DNA damage.</text>
</comment>
<feature type="compositionally biased region" description="Low complexity" evidence="16">
    <location>
        <begin position="703"/>
        <end position="719"/>
    </location>
</feature>
<feature type="region of interest" description="Disordered" evidence="16">
    <location>
        <begin position="1227"/>
        <end position="1246"/>
    </location>
</feature>
<evidence type="ECO:0000256" key="5">
    <source>
        <dbReference type="ARBA" id="ARBA00022553"/>
    </source>
</evidence>
<feature type="region of interest" description="Disordered" evidence="16">
    <location>
        <begin position="703"/>
        <end position="734"/>
    </location>
</feature>
<dbReference type="SUPFAM" id="SSF55811">
    <property type="entry name" value="Nudix"/>
    <property type="match status" value="1"/>
</dbReference>
<dbReference type="GO" id="GO:0046872">
    <property type="term" value="F:metal ion binding"/>
    <property type="evidence" value="ECO:0007669"/>
    <property type="project" value="UniProtKB-KW"/>
</dbReference>
<dbReference type="InterPro" id="IPR039121">
    <property type="entry name" value="NUDT19"/>
</dbReference>
<dbReference type="PANTHER" id="PTHR12318">
    <property type="entry name" value="TESTOSTERONE-REGULATED PROTEIN RP2"/>
    <property type="match status" value="1"/>
</dbReference>
<feature type="compositionally biased region" description="Low complexity" evidence="16">
    <location>
        <begin position="595"/>
        <end position="606"/>
    </location>
</feature>
<dbReference type="InterPro" id="IPR027784">
    <property type="entry name" value="Slx4_ascomycetes"/>
</dbReference>
<reference evidence="19" key="1">
    <citation type="submission" date="2023-06" db="EMBL/GenBank/DDBJ databases">
        <title>Genome-scale phylogeny and comparative genomics of the fungal order Sordariales.</title>
        <authorList>
            <consortium name="Lawrence Berkeley National Laboratory"/>
            <person name="Hensen N."/>
            <person name="Bonometti L."/>
            <person name="Westerberg I."/>
            <person name="Brannstrom I.O."/>
            <person name="Guillou S."/>
            <person name="Cros-Aarteil S."/>
            <person name="Calhoun S."/>
            <person name="Haridas S."/>
            <person name="Kuo A."/>
            <person name="Mondo S."/>
            <person name="Pangilinan J."/>
            <person name="Riley R."/>
            <person name="Labutti K."/>
            <person name="Andreopoulos B."/>
            <person name="Lipzen A."/>
            <person name="Chen C."/>
            <person name="Yanf M."/>
            <person name="Daum C."/>
            <person name="Ng V."/>
            <person name="Clum A."/>
            <person name="Steindorff A."/>
            <person name="Ohm R."/>
            <person name="Martin F."/>
            <person name="Silar P."/>
            <person name="Natvig D."/>
            <person name="Lalanne C."/>
            <person name="Gautier V."/>
            <person name="Ament-Velasquez S.L."/>
            <person name="Kruys A."/>
            <person name="Hutchinson M.I."/>
            <person name="Powell A.J."/>
            <person name="Barry K."/>
            <person name="Miller A.N."/>
            <person name="Grigoriev I.V."/>
            <person name="Debuchy R."/>
            <person name="Gladieux P."/>
            <person name="Thoren M.H."/>
            <person name="Johannesson H."/>
        </authorList>
    </citation>
    <scope>NUCLEOTIDE SEQUENCE</scope>
    <source>
        <strain evidence="19">CBS 540.89</strain>
    </source>
</reference>
<evidence type="ECO:0000256" key="10">
    <source>
        <dbReference type="ARBA" id="ARBA00023172"/>
    </source>
</evidence>
<dbReference type="CDD" id="cd18870">
    <property type="entry name" value="NUDIX_AcylCoAdiphos_Nudt19"/>
    <property type="match status" value="1"/>
</dbReference>
<feature type="domain" description="Nudix hydrolase" evidence="18">
    <location>
        <begin position="1077"/>
        <end position="1274"/>
    </location>
</feature>
<feature type="region of interest" description="Disordered" evidence="16">
    <location>
        <begin position="29"/>
        <end position="48"/>
    </location>
</feature>
<dbReference type="Proteomes" id="UP001172159">
    <property type="component" value="Unassembled WGS sequence"/>
</dbReference>
<feature type="compositionally biased region" description="Basic residues" evidence="16">
    <location>
        <begin position="365"/>
        <end position="377"/>
    </location>
</feature>
<dbReference type="HAMAP" id="MF_03110">
    <property type="entry name" value="Endonuc_su_Slx4"/>
    <property type="match status" value="1"/>
</dbReference>
<evidence type="ECO:0000256" key="6">
    <source>
        <dbReference type="ARBA" id="ARBA00022723"/>
    </source>
</evidence>
<dbReference type="CDD" id="cd22999">
    <property type="entry name" value="SAP_SLX4"/>
    <property type="match status" value="1"/>
</dbReference>
<dbReference type="GO" id="GO:0033557">
    <property type="term" value="C:Slx1-Slx4 complex"/>
    <property type="evidence" value="ECO:0007669"/>
    <property type="project" value="UniProtKB-UniRule"/>
</dbReference>
<evidence type="ECO:0000256" key="3">
    <source>
        <dbReference type="ARBA" id="ARBA00004123"/>
    </source>
</evidence>
<sequence>MARDESLVIISSSPEFPSLSDLLVTKAPKKPTTLRSGKNAAPIPGDASTTFTSAAIMWQEARQREGEGISSLGIETSGPVMKDAAPVKAKPKSRATTKTATKKPDQPAEPNDSVMVGEPSQIDVLVPKKRAKRAKPPQDITQTTIAKGKVTKPAVREKATKKKVETVSRHFAKETLGDQPPARSAPEAAAPTKDDEPAVLEPAMRRRLDWTPPRESLAREIPNDTCVTQAVASLAEESTCPEQSPEGNVFKALHDKVGRKSDDVRSVSSGSGTSSVDVLGKRKLIEMVQTAALNITNIDPNSKAPAESPVKSKAVKKKPRTITELATAAYRQQEEHSNQESLLSYLDVSDGQTGSSSTGLGGKGKAGKKAAKPRASKKKPEPKKSILLSPESALQQVAQQDFVFGTSSQLATEDDPELLRALHEAMKLSNDAAEDPFASPSPVTSGLAVRKKPGRLLWGAGARDEDGELLDMEILDLTESPPPHSQRPLKVAESLDDSVQIIEQPLPLPPIEEPQLMKVTSPPSPGAEDQRHVHSIFDLSVSSVDTEPELQSLPLSTTTKALVEEIPEPNDTDWTDDFDFELPPSNQEHHELLLTQSSSPQLTRTSATPNPKVTSPSKPQSEKLSALPSDSSPQSRSMEPPRPKYELFTDAQLARDISRFGFKPVKKRSAMIALLDQCWASRVQTAVGGMATNALMMSTTATTQAASRLTTTTAPSSPRGRPRKSSEAAAAATDYSTLKVPELKKLLQERSLKQSGNKPDLIARLQDYDMRRRAHIAEPTSPRGRPRKDAGSSPKRTKSPTRRATSPKPAKSPATTPRRSKPQGRSTIIEIPDSDADSDLDDPMLSSPVSSAGHARLGDEEDIFSSVDLSMTEDTEMSLIASPTTEQVSVFAYITKAITSAPPSKDAMDPSWHEKILMYDPIILEDLASWLNAGQLDKVGFDGEVSPADVKQWCENKSRKWTGNKRGRSKPRFKMPSLSRSPHHTHDMSSLHFVVITRSSGLTASQSFRLCHATRSISPTTAKSLSSVNRPPLKATKRSFTTTSRNFNQGPLFEKAKTMDPKLYTKSSASSSTKWPAPSPSASILLISPTNKVLLLKRVKTASSFASAHVFPGGNVDEFHDGVTAKDEHLDNIVYRNAAIRETFEETGILLTKDSVEVSDEVRDKGRKDVYNRQITFGDWVKNQGGVPDTDTLIPFTRWITPPPAKKRFTTQMYLYFLPISSVSSFSEEPSKIHTPTPEGEQEKEHTSAEWEYPLTWLSKAQSGEIMLYPPQFYLLNLLSPFLNGSNNDYAAQRAGLTEFLNKVPTSMGGYDSFQGKFKPRVANTHQIAWADKVISPSVMFAPGQVYKEETVLSLEWPGAELGGKGGITGPRGVKIVDRGEVLRLWEEKGRKGAKM</sequence>
<comment type="function">
    <text evidence="15">Regulatory subunit of the SLX1-SLX4 structure-specific endonuclease that resolves DNA secondary structures generated during DNA repair and recombination. Has endonuclease activity towards branched DNA substrates, introducing single-strand cuts in duplex DNA close to junctions with ss-DNA.</text>
</comment>
<keyword evidence="11 15" id="KW-0234">DNA repair</keyword>
<feature type="compositionally biased region" description="Basic and acidic residues" evidence="16">
    <location>
        <begin position="154"/>
        <end position="176"/>
    </location>
</feature>
<dbReference type="EMBL" id="JAUKTV010000008">
    <property type="protein sequence ID" value="KAK0732462.1"/>
    <property type="molecule type" value="Genomic_DNA"/>
</dbReference>
<dbReference type="InterPro" id="IPR015797">
    <property type="entry name" value="NUDIX_hydrolase-like_dom_sf"/>
</dbReference>
<keyword evidence="10 15" id="KW-0233">DNA recombination</keyword>
<feature type="region of interest" description="Disordered" evidence="16">
    <location>
        <begin position="595"/>
        <end position="644"/>
    </location>
</feature>
<dbReference type="Pfam" id="PF02037">
    <property type="entry name" value="SAP"/>
    <property type="match status" value="1"/>
</dbReference>
<dbReference type="InterPro" id="IPR036361">
    <property type="entry name" value="SAP_dom_sf"/>
</dbReference>
<dbReference type="Pfam" id="PF00293">
    <property type="entry name" value="NUDIX"/>
    <property type="match status" value="1"/>
</dbReference>
<feature type="region of interest" description="Disordered" evidence="16">
    <location>
        <begin position="71"/>
        <end position="222"/>
    </location>
</feature>
<feature type="compositionally biased region" description="Acidic residues" evidence="16">
    <location>
        <begin position="832"/>
        <end position="842"/>
    </location>
</feature>
<keyword evidence="20" id="KW-1185">Reference proteome</keyword>
<dbReference type="SMART" id="SM00513">
    <property type="entry name" value="SAP"/>
    <property type="match status" value="1"/>
</dbReference>
<comment type="cofactor">
    <cofactor evidence="2">
        <name>Mg(2+)</name>
        <dbReference type="ChEBI" id="CHEBI:18420"/>
    </cofactor>
</comment>
<dbReference type="GO" id="GO:0006310">
    <property type="term" value="P:DNA recombination"/>
    <property type="evidence" value="ECO:0007669"/>
    <property type="project" value="UniProtKB-UniRule"/>
</dbReference>
<feature type="region of interest" description="Disordered" evidence="16">
    <location>
        <begin position="506"/>
        <end position="533"/>
    </location>
</feature>
<dbReference type="SUPFAM" id="SSF68906">
    <property type="entry name" value="SAP domain"/>
    <property type="match status" value="1"/>
</dbReference>
<feature type="region of interest" description="Disordered" evidence="16">
    <location>
        <begin position="295"/>
        <end position="392"/>
    </location>
</feature>